<evidence type="ECO:0000313" key="1">
    <source>
        <dbReference type="EMBL" id="GAG58280.1"/>
    </source>
</evidence>
<evidence type="ECO:0008006" key="2">
    <source>
        <dbReference type="Google" id="ProtNLM"/>
    </source>
</evidence>
<comment type="caution">
    <text evidence="1">The sequence shown here is derived from an EMBL/GenBank/DDBJ whole genome shotgun (WGS) entry which is preliminary data.</text>
</comment>
<sequence>MNVWVMDSDSGITMLYFSKLDFPVNEDLVSGLLTAINQFAEIEFGQSIESLDMAGLRWVYVADKEAKLLFIAAATKDINAEMLRARLNVIKHSFIQAYVKDNENWDNTWTGNNELFLPFKATIEEYYSHWKQAETITTVAEFFDILGVFQQILNLTMNIVSRLENQQIYDRIEQMINSFSDQEQIKIEPELSKISFDRNIGFNIISINPNNCDMLIVEKNIINLIKTIIKIIKVELGHSLSIQYFIEENILDYIMSNFQLLNELNLILFLLRLFLLK</sequence>
<gene>
    <name evidence="1" type="ORF">S01H4_13954</name>
</gene>
<organism evidence="1">
    <name type="scientific">marine sediment metagenome</name>
    <dbReference type="NCBI Taxonomy" id="412755"/>
    <lineage>
        <taxon>unclassified sequences</taxon>
        <taxon>metagenomes</taxon>
        <taxon>ecological metagenomes</taxon>
    </lineage>
</organism>
<accession>X0YPW8</accession>
<dbReference type="AlphaFoldDB" id="X0YPW8"/>
<proteinExistence type="predicted"/>
<dbReference type="EMBL" id="BART01006131">
    <property type="protein sequence ID" value="GAG58280.1"/>
    <property type="molecule type" value="Genomic_DNA"/>
</dbReference>
<protein>
    <recommendedName>
        <fullName evidence="2">FUZ/MON1/HPS1 first Longin domain-containing protein</fullName>
    </recommendedName>
</protein>
<reference evidence="1" key="1">
    <citation type="journal article" date="2014" name="Front. Microbiol.">
        <title>High frequency of phylogenetically diverse reductive dehalogenase-homologous genes in deep subseafloor sedimentary metagenomes.</title>
        <authorList>
            <person name="Kawai M."/>
            <person name="Futagami T."/>
            <person name="Toyoda A."/>
            <person name="Takaki Y."/>
            <person name="Nishi S."/>
            <person name="Hori S."/>
            <person name="Arai W."/>
            <person name="Tsubouchi T."/>
            <person name="Morono Y."/>
            <person name="Uchiyama I."/>
            <person name="Ito T."/>
            <person name="Fujiyama A."/>
            <person name="Inagaki F."/>
            <person name="Takami H."/>
        </authorList>
    </citation>
    <scope>NUCLEOTIDE SEQUENCE</scope>
    <source>
        <strain evidence="1">Expedition CK06-06</strain>
    </source>
</reference>
<name>X0YPW8_9ZZZZ</name>